<name>A0ABV8X4E5_9LACT</name>
<gene>
    <name evidence="1" type="ORF">ACFOZY_01415</name>
</gene>
<evidence type="ECO:0000313" key="1">
    <source>
        <dbReference type="EMBL" id="MFC4409087.1"/>
    </source>
</evidence>
<dbReference type="RefSeq" id="WP_378151468.1">
    <property type="nucleotide sequence ID" value="NZ_JBHSEC010000001.1"/>
</dbReference>
<reference evidence="2" key="1">
    <citation type="journal article" date="2019" name="Int. J. Syst. Evol. Microbiol.">
        <title>The Global Catalogue of Microorganisms (GCM) 10K type strain sequencing project: providing services to taxonomists for standard genome sequencing and annotation.</title>
        <authorList>
            <consortium name="The Broad Institute Genomics Platform"/>
            <consortium name="The Broad Institute Genome Sequencing Center for Infectious Disease"/>
            <person name="Wu L."/>
            <person name="Ma J."/>
        </authorList>
    </citation>
    <scope>NUCLEOTIDE SEQUENCE [LARGE SCALE GENOMIC DNA]</scope>
    <source>
        <strain evidence="2">CCUG 59778</strain>
    </source>
</reference>
<comment type="caution">
    <text evidence="1">The sequence shown here is derived from an EMBL/GenBank/DDBJ whole genome shotgun (WGS) entry which is preliminary data.</text>
</comment>
<proteinExistence type="predicted"/>
<keyword evidence="2" id="KW-1185">Reference proteome</keyword>
<organism evidence="1 2">
    <name type="scientific">Chungangia koreensis</name>
    <dbReference type="NCBI Taxonomy" id="752657"/>
    <lineage>
        <taxon>Bacteria</taxon>
        <taxon>Bacillati</taxon>
        <taxon>Bacillota</taxon>
        <taxon>Bacilli</taxon>
        <taxon>Lactobacillales</taxon>
        <taxon>Chungangia</taxon>
    </lineage>
</organism>
<dbReference type="SUPFAM" id="SSF54427">
    <property type="entry name" value="NTF2-like"/>
    <property type="match status" value="1"/>
</dbReference>
<dbReference type="Proteomes" id="UP001595817">
    <property type="component" value="Unassembled WGS sequence"/>
</dbReference>
<dbReference type="InterPro" id="IPR032710">
    <property type="entry name" value="NTF2-like_dom_sf"/>
</dbReference>
<evidence type="ECO:0008006" key="3">
    <source>
        <dbReference type="Google" id="ProtNLM"/>
    </source>
</evidence>
<protein>
    <recommendedName>
        <fullName evidence="3">Flavoprotein</fullName>
    </recommendedName>
</protein>
<dbReference type="EMBL" id="JBHSEC010000001">
    <property type="protein sequence ID" value="MFC4409087.1"/>
    <property type="molecule type" value="Genomic_DNA"/>
</dbReference>
<sequence>MKQSFEEFLQVYLSIWESSDLEGMKRIISEDYRAREITGEEILDFGFEESVEGWKNGFEYVVQNNAKWDISIHSVFPLRNNQVMAVIEAAMIIDKEKLPHANLFFSTFSQSGNEWKLVRSYIEAGVQRQLSPSPGLSS</sequence>
<evidence type="ECO:0000313" key="2">
    <source>
        <dbReference type="Proteomes" id="UP001595817"/>
    </source>
</evidence>
<accession>A0ABV8X4E5</accession>